<evidence type="ECO:0000256" key="5">
    <source>
        <dbReference type="ARBA" id="ARBA00023136"/>
    </source>
</evidence>
<feature type="signal peptide" evidence="12">
    <location>
        <begin position="1"/>
        <end position="16"/>
    </location>
</feature>
<accession>A0ABR0YJZ7</accession>
<dbReference type="Pfam" id="PF00193">
    <property type="entry name" value="Xlink"/>
    <property type="match status" value="2"/>
</dbReference>
<dbReference type="SMART" id="SM00445">
    <property type="entry name" value="LINK"/>
    <property type="match status" value="2"/>
</dbReference>
<keyword evidence="15" id="KW-1185">Reference proteome</keyword>
<evidence type="ECO:0000256" key="1">
    <source>
        <dbReference type="ARBA" id="ARBA00004167"/>
    </source>
</evidence>
<feature type="domain" description="Link" evidence="13">
    <location>
        <begin position="21"/>
        <end position="113"/>
    </location>
</feature>
<dbReference type="Proteomes" id="UP001369086">
    <property type="component" value="Unassembled WGS sequence"/>
</dbReference>
<evidence type="ECO:0000256" key="8">
    <source>
        <dbReference type="ARBA" id="ARBA00023180"/>
    </source>
</evidence>
<feature type="compositionally biased region" description="Basic and acidic residues" evidence="10">
    <location>
        <begin position="428"/>
        <end position="439"/>
    </location>
</feature>
<evidence type="ECO:0000313" key="14">
    <source>
        <dbReference type="EMBL" id="KAK6472957.1"/>
    </source>
</evidence>
<evidence type="ECO:0000256" key="9">
    <source>
        <dbReference type="PROSITE-ProRule" id="PRU00323"/>
    </source>
</evidence>
<dbReference type="EMBL" id="JAHFZB010000028">
    <property type="protein sequence ID" value="KAK6472957.1"/>
    <property type="molecule type" value="Genomic_DNA"/>
</dbReference>
<keyword evidence="2 11" id="KW-0812">Transmembrane</keyword>
<evidence type="ECO:0000259" key="13">
    <source>
        <dbReference type="PROSITE" id="PS50963"/>
    </source>
</evidence>
<name>A0ABR0YJZ7_HUSHU</name>
<keyword evidence="8" id="KW-0325">Glycoprotein</keyword>
<evidence type="ECO:0000313" key="15">
    <source>
        <dbReference type="Proteomes" id="UP001369086"/>
    </source>
</evidence>
<evidence type="ECO:0000256" key="6">
    <source>
        <dbReference type="ARBA" id="ARBA00023157"/>
    </source>
</evidence>
<dbReference type="PANTHER" id="PTHR10225">
    <property type="entry name" value="HYALURONAN RECEPTOR"/>
    <property type="match status" value="1"/>
</dbReference>
<feature type="domain" description="Link" evidence="13">
    <location>
        <begin position="119"/>
        <end position="209"/>
    </location>
</feature>
<keyword evidence="7" id="KW-0675">Receptor</keyword>
<comment type="subcellular location">
    <subcellularLocation>
        <location evidence="1">Membrane</location>
        <topology evidence="1">Single-pass membrane protein</topology>
    </subcellularLocation>
</comment>
<keyword evidence="6 9" id="KW-1015">Disulfide bond</keyword>
<dbReference type="InterPro" id="IPR016186">
    <property type="entry name" value="C-type_lectin-like/link_sf"/>
</dbReference>
<feature type="transmembrane region" description="Helical" evidence="11">
    <location>
        <begin position="314"/>
        <end position="341"/>
    </location>
</feature>
<organism evidence="14 15">
    <name type="scientific">Huso huso</name>
    <name type="common">Beluga</name>
    <name type="synonym">Acipenser huso</name>
    <dbReference type="NCBI Taxonomy" id="61971"/>
    <lineage>
        <taxon>Eukaryota</taxon>
        <taxon>Metazoa</taxon>
        <taxon>Chordata</taxon>
        <taxon>Craniata</taxon>
        <taxon>Vertebrata</taxon>
        <taxon>Euteleostomi</taxon>
        <taxon>Actinopterygii</taxon>
        <taxon>Chondrostei</taxon>
        <taxon>Acipenseriformes</taxon>
        <taxon>Acipenseridae</taxon>
        <taxon>Huso</taxon>
    </lineage>
</organism>
<feature type="region of interest" description="Disordered" evidence="10">
    <location>
        <begin position="427"/>
        <end position="468"/>
    </location>
</feature>
<reference evidence="14 15" key="1">
    <citation type="submission" date="2021-05" db="EMBL/GenBank/DDBJ databases">
        <authorList>
            <person name="Zahm M."/>
            <person name="Klopp C."/>
            <person name="Cabau C."/>
            <person name="Kuhl H."/>
            <person name="Suciu R."/>
            <person name="Ciorpac M."/>
            <person name="Holostenco D."/>
            <person name="Gessner J."/>
            <person name="Wuertz S."/>
            <person name="Hohne C."/>
            <person name="Stock M."/>
            <person name="Gislard M."/>
            <person name="Lluch J."/>
            <person name="Milhes M."/>
            <person name="Lampietro C."/>
            <person name="Lopez Roques C."/>
            <person name="Donnadieu C."/>
            <person name="Du K."/>
            <person name="Schartl M."/>
            <person name="Guiguen Y."/>
        </authorList>
    </citation>
    <scope>NUCLEOTIDE SEQUENCE [LARGE SCALE GENOMIC DNA]</scope>
    <source>
        <strain evidence="14">Hh-F2</strain>
        <tissue evidence="14">Blood</tissue>
    </source>
</reference>
<gene>
    <name evidence="14" type="ORF">HHUSO_G27599</name>
</gene>
<evidence type="ECO:0000256" key="10">
    <source>
        <dbReference type="SAM" id="MobiDB-lite"/>
    </source>
</evidence>
<dbReference type="SUPFAM" id="SSF56436">
    <property type="entry name" value="C-type lectin-like"/>
    <property type="match status" value="3"/>
</dbReference>
<evidence type="ECO:0000256" key="2">
    <source>
        <dbReference type="ARBA" id="ARBA00022692"/>
    </source>
</evidence>
<protein>
    <submittedName>
        <fullName evidence="14">Aggrecan core protein-like</fullName>
    </submittedName>
</protein>
<dbReference type="PROSITE" id="PS50963">
    <property type="entry name" value="LINK_2"/>
    <property type="match status" value="2"/>
</dbReference>
<keyword evidence="3 12" id="KW-0732">Signal</keyword>
<comment type="caution">
    <text evidence="9">Lacks conserved residue(s) required for the propagation of feature annotation.</text>
</comment>
<evidence type="ECO:0000256" key="12">
    <source>
        <dbReference type="SAM" id="SignalP"/>
    </source>
</evidence>
<sequence length="468" mass="51810">MKILFCLAILLHTATSEIYDIVVSGVFESNSTTYNYTQSREYCLSQNATLATLEQVTRAQNTSFQTCRFGWVEEQQIILARTTANKSCGSNHIGIIKQQPCGYYIAPSAYCYKIKVVRGVFHVDSPSVKYSLTFAEANSTCARLNATMATKNQLLIAHGAGFETCRAGWVAEQKIFISRITSTKSCANGTTGVQEYPGTNMTSDVFCFRSDLYFTDVYVVYPPFGNSTMTYSEAMQQCLSLGDSLASKEQLRSAPTPISDGIPGWSKDNDVVQFSSGNLTVTPCVNEPSQLASAYCFNPNITYFIPVSTNDDKLWLKITIGCIIAAICIIFIVVAAAYIRVNKCVCCSRRKKQAQDSTLERDQGYDTAKGLYLPKWNKAGMYTPKDDMFHQIPSYQDAGTKLSVQSKALNTAYRTHHFTNHGFEFTPEDSKQSFDKTHLDSSPAGVNPQDTSPGNSHEYINTAFDGTF</sequence>
<feature type="disulfide bond" evidence="9">
    <location>
        <begin position="67"/>
        <end position="88"/>
    </location>
</feature>
<dbReference type="PANTHER" id="PTHR10225:SF5">
    <property type="entry name" value="C-TYPE LECTIN DOMAIN-CONTAINING PROTEIN"/>
    <property type="match status" value="1"/>
</dbReference>
<proteinExistence type="predicted"/>
<evidence type="ECO:0000256" key="7">
    <source>
        <dbReference type="ARBA" id="ARBA00023170"/>
    </source>
</evidence>
<dbReference type="InterPro" id="IPR016187">
    <property type="entry name" value="CTDL_fold"/>
</dbReference>
<feature type="compositionally biased region" description="Polar residues" evidence="10">
    <location>
        <begin position="448"/>
        <end position="459"/>
    </location>
</feature>
<evidence type="ECO:0000256" key="3">
    <source>
        <dbReference type="ARBA" id="ARBA00022729"/>
    </source>
</evidence>
<evidence type="ECO:0000256" key="11">
    <source>
        <dbReference type="SAM" id="Phobius"/>
    </source>
</evidence>
<evidence type="ECO:0000256" key="4">
    <source>
        <dbReference type="ARBA" id="ARBA00022989"/>
    </source>
</evidence>
<dbReference type="InterPro" id="IPR043210">
    <property type="entry name" value="CD44_antigen-like"/>
</dbReference>
<feature type="chain" id="PRO_5047089654" evidence="12">
    <location>
        <begin position="17"/>
        <end position="468"/>
    </location>
</feature>
<dbReference type="PRINTS" id="PR01265">
    <property type="entry name" value="LINKMODULE"/>
</dbReference>
<comment type="caution">
    <text evidence="14">The sequence shown here is derived from an EMBL/GenBank/DDBJ whole genome shotgun (WGS) entry which is preliminary data.</text>
</comment>
<keyword evidence="4 11" id="KW-1133">Transmembrane helix</keyword>
<dbReference type="InterPro" id="IPR000538">
    <property type="entry name" value="Link_dom"/>
</dbReference>
<keyword evidence="5 11" id="KW-0472">Membrane</keyword>
<feature type="disulfide bond" evidence="9">
    <location>
        <begin position="165"/>
        <end position="186"/>
    </location>
</feature>
<dbReference type="Gene3D" id="3.10.100.10">
    <property type="entry name" value="Mannose-Binding Protein A, subunit A"/>
    <property type="match status" value="2"/>
</dbReference>